<feature type="region of interest" description="Disordered" evidence="4">
    <location>
        <begin position="1"/>
        <end position="531"/>
    </location>
</feature>
<feature type="compositionally biased region" description="Basic residues" evidence="4">
    <location>
        <begin position="15"/>
        <end position="24"/>
    </location>
</feature>
<feature type="region of interest" description="Disordered" evidence="4">
    <location>
        <begin position="606"/>
        <end position="636"/>
    </location>
</feature>
<feature type="compositionally biased region" description="Polar residues" evidence="4">
    <location>
        <begin position="167"/>
        <end position="177"/>
    </location>
</feature>
<keyword evidence="3" id="KW-0862">Zinc</keyword>
<evidence type="ECO:0000256" key="4">
    <source>
        <dbReference type="SAM" id="MobiDB-lite"/>
    </source>
</evidence>
<dbReference type="InterPro" id="IPR002857">
    <property type="entry name" value="Znf_CXXC"/>
</dbReference>
<protein>
    <recommendedName>
        <fullName evidence="5">CXXC-type domain-containing protein</fullName>
    </recommendedName>
</protein>
<dbReference type="GO" id="GO:0003677">
    <property type="term" value="F:DNA binding"/>
    <property type="evidence" value="ECO:0007669"/>
    <property type="project" value="InterPro"/>
</dbReference>
<evidence type="ECO:0000256" key="3">
    <source>
        <dbReference type="ARBA" id="ARBA00022833"/>
    </source>
</evidence>
<dbReference type="Gene3D" id="2.30.30.140">
    <property type="match status" value="1"/>
</dbReference>
<keyword evidence="2" id="KW-0863">Zinc-finger</keyword>
<dbReference type="OrthoDB" id="57231at2759"/>
<accession>A0A9N8DS95</accession>
<keyword evidence="7" id="KW-1185">Reference proteome</keyword>
<feature type="compositionally biased region" description="Polar residues" evidence="4">
    <location>
        <begin position="300"/>
        <end position="313"/>
    </location>
</feature>
<feature type="compositionally biased region" description="Polar residues" evidence="4">
    <location>
        <begin position="276"/>
        <end position="289"/>
    </location>
</feature>
<reference evidence="6" key="1">
    <citation type="submission" date="2020-06" db="EMBL/GenBank/DDBJ databases">
        <authorList>
            <consortium name="Plant Systems Biology data submission"/>
        </authorList>
    </citation>
    <scope>NUCLEOTIDE SEQUENCE</scope>
    <source>
        <strain evidence="6">D6</strain>
    </source>
</reference>
<feature type="compositionally biased region" description="Basic and acidic residues" evidence="4">
    <location>
        <begin position="119"/>
        <end position="162"/>
    </location>
</feature>
<feature type="compositionally biased region" description="Basic and acidic residues" evidence="4">
    <location>
        <begin position="90"/>
        <end position="106"/>
    </location>
</feature>
<proteinExistence type="predicted"/>
<feature type="compositionally biased region" description="Basic and acidic residues" evidence="4">
    <location>
        <begin position="66"/>
        <end position="80"/>
    </location>
</feature>
<sequence>MGPAKDSKGSSSKSSPRKSPKKKGVVWTYDEDDESTVDDSSPVKGASPKKKKPPEGTAAKSANNNGDKDANPPKEVEVTSEKTSSSAVKSGEKEKANEEKKNKEGDPPNASSDATATTLKEKEGKKKDVSMKNGEKDKGTEVEANAKDNSKENEMDKDKEQEALMSEGSNGSSGHNKASTKSKGKGNMGPEEPKETKDSVQSGKKKVSTQPNNAKDTNKPTTDAEEKDEFFDARSDDPDDTIANTNKEKRADKDGVIASKDKNGLIAAVSDESPVDSPTDNQRGTSNLPGSGEEIDGNPGSKSIQNEKSSQAADVTDRLSKDKEDSKGSDKKDSESQPEPMVVDPKDSDDEENRPSSTDKDTKGEKDAQEQKIGTHTKNSTQSEDDGKQSAAGGSDDASDSASYKRNKMLQSNDTGSQSSQKRRKLQAHKKTGSQKPTKGKSRLAPVVLSDESGADSDGSMGSKSKKKSGTNSKERASMDDDASARSNKERHKSFQRKSSGSKDNSNDDDSDRKETDEETIERTRDLEVGERVYAEYPENRNYYWGHVESRIKRKKSRFYLYTVMFDDGDLGEDISRSKVESMQQYRNTLGEDSYKEALAIAKKITKPSSKSSKKPPSTKPPPAPPQPPSKASEGFNGLNLHELLEKACGNCLRCKAKDCGDCGSCKANRFGKEKVCCFHKICLEIPEDMKLQPSKHLPPSIAFAFLEPESNPRYEGLVLVTKGGRRYRALESLNWGTEKPDFLKVYTYLGLRTRYMGKETASAAAAVARESQSHSRAAGDSSSDKAVKPYTPHQLMLNRCGKCVNCKREDCGLCVCCKGRDAGGKNCCFQKMCLEINLSLKAQPAVGFPEGWTFAFELVRTDFEHMNGFTLIAPPPTSHKYNSAERAVNHCPVKLAGVDLSLFYQSIGLPGAIVKPSGSGGVAAKRPSITGVSQGRAAKKARVEKSAGLTLRQLHERRCKMCIMCQKPSCNMCESCLHNKNYTRPFKEICLQKMCLEIDTKDKAQPAKYLPEGWTFYYTDPKKLPRVASSEHTGLEGLVLLSPGGRSFSSVETAVPYLGPTITDAAEAARSFYRMVGCHATVQVQDHPLLGKGYKQSWIDVTGNKKVIYGKIVGVENELLLGGIKRFTIEYLDASRALANAGFSQSGVTVPKAQANVDEMTAYGGCLAYNPNVVRAHETPFFFSWLVPEYRHEDFIVDEDDMWTPRLTLQFRGFHLCFTAKKSSIPNAGKGVFVSCTSLMGDSNDVFQLRPGELLDLGVYAPFRREDRKASHVFLLKNFLHGSICEEWNFDTTDDDHLFDITDDATGKLHDIANRHIPAYVNETDGHFTPSVFAGHSPEGCVHYLVGHHRESDEPFTIRADGSETEIFVDYGSRYEDCRIRKHYSRLPAREAADRLVHLEGNEIIEVLEELKTYNASEVTQCIDFMNQHVIIAGRAYTASTVARSLIAAVLFRKKAEGFLHSFDQVIDDAEVCRNGFSQPEMNRAIKKAQKLIRRLFESCNSWANMKQALLSNPLLQSCLEFVLGEKDYEAMSADEFGAFMMGDN</sequence>
<feature type="domain" description="CXXC-type" evidence="5">
    <location>
        <begin position="792"/>
        <end position="835"/>
    </location>
</feature>
<feature type="compositionally biased region" description="Low complexity" evidence="4">
    <location>
        <begin position="389"/>
        <end position="402"/>
    </location>
</feature>
<feature type="compositionally biased region" description="Polar residues" evidence="4">
    <location>
        <begin position="409"/>
        <end position="420"/>
    </location>
</feature>
<feature type="compositionally biased region" description="Polar residues" evidence="4">
    <location>
        <begin position="372"/>
        <end position="382"/>
    </location>
</feature>
<feature type="compositionally biased region" description="Basic and acidic residues" evidence="4">
    <location>
        <begin position="246"/>
        <end position="263"/>
    </location>
</feature>
<feature type="compositionally biased region" description="Polar residues" evidence="4">
    <location>
        <begin position="109"/>
        <end position="118"/>
    </location>
</feature>
<keyword evidence="1" id="KW-0479">Metal-binding</keyword>
<feature type="compositionally biased region" description="Low complexity" evidence="4">
    <location>
        <begin position="450"/>
        <end position="463"/>
    </location>
</feature>
<dbReference type="Proteomes" id="UP001153069">
    <property type="component" value="Unassembled WGS sequence"/>
</dbReference>
<dbReference type="EMBL" id="CAICTM010000315">
    <property type="protein sequence ID" value="CAB9507681.1"/>
    <property type="molecule type" value="Genomic_DNA"/>
</dbReference>
<evidence type="ECO:0000313" key="6">
    <source>
        <dbReference type="EMBL" id="CAB9507681.1"/>
    </source>
</evidence>
<evidence type="ECO:0000256" key="2">
    <source>
        <dbReference type="ARBA" id="ARBA00022771"/>
    </source>
</evidence>
<feature type="compositionally biased region" description="Basic and acidic residues" evidence="4">
    <location>
        <begin position="216"/>
        <end position="236"/>
    </location>
</feature>
<name>A0A9N8DS95_9STRA</name>
<feature type="compositionally biased region" description="Basic and acidic residues" evidence="4">
    <location>
        <begin position="473"/>
        <end position="488"/>
    </location>
</feature>
<evidence type="ECO:0000256" key="1">
    <source>
        <dbReference type="ARBA" id="ARBA00022723"/>
    </source>
</evidence>
<feature type="compositionally biased region" description="Basic residues" evidence="4">
    <location>
        <begin position="421"/>
        <end position="442"/>
    </location>
</feature>
<gene>
    <name evidence="6" type="ORF">SEMRO_316_G115520.1</name>
</gene>
<dbReference type="PROSITE" id="PS51058">
    <property type="entry name" value="ZF_CXXC"/>
    <property type="match status" value="1"/>
</dbReference>
<organism evidence="6 7">
    <name type="scientific">Seminavis robusta</name>
    <dbReference type="NCBI Taxonomy" id="568900"/>
    <lineage>
        <taxon>Eukaryota</taxon>
        <taxon>Sar</taxon>
        <taxon>Stramenopiles</taxon>
        <taxon>Ochrophyta</taxon>
        <taxon>Bacillariophyta</taxon>
        <taxon>Bacillariophyceae</taxon>
        <taxon>Bacillariophycidae</taxon>
        <taxon>Naviculales</taxon>
        <taxon>Naviculaceae</taxon>
        <taxon>Seminavis</taxon>
    </lineage>
</organism>
<feature type="compositionally biased region" description="Pro residues" evidence="4">
    <location>
        <begin position="618"/>
        <end position="629"/>
    </location>
</feature>
<feature type="compositionally biased region" description="Basic and acidic residues" evidence="4">
    <location>
        <begin position="315"/>
        <end position="335"/>
    </location>
</feature>
<feature type="compositionally biased region" description="Basic and acidic residues" evidence="4">
    <location>
        <begin position="353"/>
        <end position="370"/>
    </location>
</feature>
<evidence type="ECO:0000259" key="5">
    <source>
        <dbReference type="PROSITE" id="PS51058"/>
    </source>
</evidence>
<evidence type="ECO:0000313" key="7">
    <source>
        <dbReference type="Proteomes" id="UP001153069"/>
    </source>
</evidence>
<feature type="compositionally biased region" description="Basic and acidic residues" evidence="4">
    <location>
        <begin position="511"/>
        <end position="531"/>
    </location>
</feature>
<dbReference type="GO" id="GO:0008270">
    <property type="term" value="F:zinc ion binding"/>
    <property type="evidence" value="ECO:0007669"/>
    <property type="project" value="UniProtKB-KW"/>
</dbReference>
<comment type="caution">
    <text evidence="6">The sequence shown here is derived from an EMBL/GenBank/DDBJ whole genome shotgun (WGS) entry which is preliminary data.</text>
</comment>